<reference evidence="1 2" key="1">
    <citation type="journal article" date="2018" name="Biotechnol. Adv.">
        <title>Improved genomic resources and new bioinformatic workflow for the carcinogenic parasite Clonorchis sinensis: Biotechnological implications.</title>
        <authorList>
            <person name="Wang D."/>
            <person name="Korhonen P.K."/>
            <person name="Gasser R.B."/>
            <person name="Young N.D."/>
        </authorList>
    </citation>
    <scope>NUCLEOTIDE SEQUENCE [LARGE SCALE GENOMIC DNA]</scope>
    <source>
        <strain evidence="1">Cs-k2</strain>
    </source>
</reference>
<evidence type="ECO:0000313" key="1">
    <source>
        <dbReference type="EMBL" id="KAG5453720.1"/>
    </source>
</evidence>
<dbReference type="AlphaFoldDB" id="A0A3R7GZM2"/>
<protein>
    <submittedName>
        <fullName evidence="1">Uncharacterized protein</fullName>
    </submittedName>
</protein>
<evidence type="ECO:0000313" key="2">
    <source>
        <dbReference type="Proteomes" id="UP000286415"/>
    </source>
</evidence>
<reference evidence="1 2" key="2">
    <citation type="journal article" date="2021" name="Genomics">
        <title>High-quality reference genome for Clonorchis sinensis.</title>
        <authorList>
            <person name="Young N.D."/>
            <person name="Stroehlein A.J."/>
            <person name="Kinkar L."/>
            <person name="Wang T."/>
            <person name="Sohn W.M."/>
            <person name="Chang B.C.H."/>
            <person name="Kaur P."/>
            <person name="Weisz D."/>
            <person name="Dudchenko O."/>
            <person name="Aiden E.L."/>
            <person name="Korhonen P.K."/>
            <person name="Gasser R.B."/>
        </authorList>
    </citation>
    <scope>NUCLEOTIDE SEQUENCE [LARGE SCALE GENOMIC DNA]</scope>
    <source>
        <strain evidence="1">Cs-k2</strain>
    </source>
</reference>
<keyword evidence="2" id="KW-1185">Reference proteome</keyword>
<accession>A0A3R7GZM2</accession>
<dbReference type="EMBL" id="NIRI02000010">
    <property type="protein sequence ID" value="KAG5453720.1"/>
    <property type="molecule type" value="Genomic_DNA"/>
</dbReference>
<dbReference type="Proteomes" id="UP000286415">
    <property type="component" value="Unassembled WGS sequence"/>
</dbReference>
<organism evidence="1 2">
    <name type="scientific">Clonorchis sinensis</name>
    <name type="common">Chinese liver fluke</name>
    <dbReference type="NCBI Taxonomy" id="79923"/>
    <lineage>
        <taxon>Eukaryota</taxon>
        <taxon>Metazoa</taxon>
        <taxon>Spiralia</taxon>
        <taxon>Lophotrochozoa</taxon>
        <taxon>Platyhelminthes</taxon>
        <taxon>Trematoda</taxon>
        <taxon>Digenea</taxon>
        <taxon>Opisthorchiida</taxon>
        <taxon>Opisthorchiata</taxon>
        <taxon>Opisthorchiidae</taxon>
        <taxon>Clonorchis</taxon>
    </lineage>
</organism>
<comment type="caution">
    <text evidence="1">The sequence shown here is derived from an EMBL/GenBank/DDBJ whole genome shotgun (WGS) entry which is preliminary data.</text>
</comment>
<dbReference type="InParanoid" id="A0A3R7GZM2"/>
<gene>
    <name evidence="1" type="ORF">CSKR_102345</name>
</gene>
<sequence>MGVLDGHPVGRLTFPVFGVYHPHARLPVSGDGHLGLRYPKAKGTVAAFNILNVTSANQMIDNKGPTSRSKLNPNFLYNILSAAHRNDLEPHTRIAFWPHHTINPPESHMVPFEYFDGFRMLRMYPKSKGAVVREIFFCNAGHTTNTTSWLNKLSLSRAETLDAAIGATKSENNSLTATGWSSCQLSSLILRGTIVPDQDITTEHIMLGMAFMEQFITMSDQDGK</sequence>
<proteinExistence type="predicted"/>
<name>A0A3R7GZM2_CLOSI</name>